<evidence type="ECO:0000313" key="3">
    <source>
        <dbReference type="Proteomes" id="UP000322245"/>
    </source>
</evidence>
<evidence type="ECO:0000256" key="1">
    <source>
        <dbReference type="SAM" id="MobiDB-lite"/>
    </source>
</evidence>
<gene>
    <name evidence="2" type="ORF">B9479_008183</name>
</gene>
<protein>
    <submittedName>
        <fullName evidence="2">Uncharacterized protein</fullName>
    </submittedName>
</protein>
<dbReference type="Proteomes" id="UP000322245">
    <property type="component" value="Unassembled WGS sequence"/>
</dbReference>
<sequence>MSSLTTPHLFSGSSSETSPPERKAWNVIEVYGSDMEHSTAEFNTRDTTVNKLKTTKPTFVKNDEWRILLEDATENAGATTAPNSASIDEFNKTKQHLLSDPEFATRVTDLRNVIDVLSQGDNPSVENGFIYYDGEFRMY</sequence>
<feature type="region of interest" description="Disordered" evidence="1">
    <location>
        <begin position="1"/>
        <end position="21"/>
    </location>
</feature>
<evidence type="ECO:0000313" key="2">
    <source>
        <dbReference type="EMBL" id="TYJ51256.1"/>
    </source>
</evidence>
<dbReference type="AlphaFoldDB" id="A0A5D3ANM6"/>
<reference evidence="2 3" key="1">
    <citation type="submission" date="2017-05" db="EMBL/GenBank/DDBJ databases">
        <title>The Genome Sequence of Tsuchiyaea wingfieldii DSM 27421.</title>
        <authorList>
            <person name="Cuomo C."/>
            <person name="Passer A."/>
            <person name="Billmyre B."/>
            <person name="Heitman J."/>
        </authorList>
    </citation>
    <scope>NUCLEOTIDE SEQUENCE [LARGE SCALE GENOMIC DNA]</scope>
    <source>
        <strain evidence="2 3">DSM 27421</strain>
    </source>
</reference>
<proteinExistence type="predicted"/>
<feature type="non-terminal residue" evidence="2">
    <location>
        <position position="139"/>
    </location>
</feature>
<feature type="compositionally biased region" description="Polar residues" evidence="1">
    <location>
        <begin position="1"/>
        <end position="18"/>
    </location>
</feature>
<keyword evidence="3" id="KW-1185">Reference proteome</keyword>
<accession>A0A5D3ANM6</accession>
<organism evidence="2 3">
    <name type="scientific">Cryptococcus floricola</name>
    <dbReference type="NCBI Taxonomy" id="2591691"/>
    <lineage>
        <taxon>Eukaryota</taxon>
        <taxon>Fungi</taxon>
        <taxon>Dikarya</taxon>
        <taxon>Basidiomycota</taxon>
        <taxon>Agaricomycotina</taxon>
        <taxon>Tremellomycetes</taxon>
        <taxon>Tremellales</taxon>
        <taxon>Cryptococcaceae</taxon>
        <taxon>Cryptococcus</taxon>
    </lineage>
</organism>
<comment type="caution">
    <text evidence="2">The sequence shown here is derived from an EMBL/GenBank/DDBJ whole genome shotgun (WGS) entry which is preliminary data.</text>
</comment>
<dbReference type="EMBL" id="NIDF01000306">
    <property type="protein sequence ID" value="TYJ51256.1"/>
    <property type="molecule type" value="Genomic_DNA"/>
</dbReference>
<name>A0A5D3ANM6_9TREE</name>